<dbReference type="EMBL" id="JAEUBG010004672">
    <property type="protein sequence ID" value="KAH3680725.1"/>
    <property type="molecule type" value="Genomic_DNA"/>
</dbReference>
<gene>
    <name evidence="1" type="ORF">WICPIJ_008122</name>
</gene>
<dbReference type="AlphaFoldDB" id="A0A9P8Q011"/>
<accession>A0A9P8Q011</accession>
<sequence>MIGIRSSKIKENAFGIKSGLVTELKAVKAISLVSKALEVWMYSMTDSNCSRVNVGEAMTLDKMKSLKDGSASPLLNKVSNLALPLAIISSIPKEEPAFNKSILKLLVKKSEEASFSKKLKDGLLMILLKNSFKPNWISGD</sequence>
<organism evidence="1 2">
    <name type="scientific">Wickerhamomyces pijperi</name>
    <name type="common">Yeast</name>
    <name type="synonym">Pichia pijperi</name>
    <dbReference type="NCBI Taxonomy" id="599730"/>
    <lineage>
        <taxon>Eukaryota</taxon>
        <taxon>Fungi</taxon>
        <taxon>Dikarya</taxon>
        <taxon>Ascomycota</taxon>
        <taxon>Saccharomycotina</taxon>
        <taxon>Saccharomycetes</taxon>
        <taxon>Phaffomycetales</taxon>
        <taxon>Wickerhamomycetaceae</taxon>
        <taxon>Wickerhamomyces</taxon>
    </lineage>
</organism>
<protein>
    <submittedName>
        <fullName evidence="1">Uncharacterized protein</fullName>
    </submittedName>
</protein>
<evidence type="ECO:0000313" key="2">
    <source>
        <dbReference type="Proteomes" id="UP000774326"/>
    </source>
</evidence>
<comment type="caution">
    <text evidence="1">The sequence shown here is derived from an EMBL/GenBank/DDBJ whole genome shotgun (WGS) entry which is preliminary data.</text>
</comment>
<name>A0A9P8Q011_WICPI</name>
<reference evidence="1" key="2">
    <citation type="submission" date="2021-01" db="EMBL/GenBank/DDBJ databases">
        <authorList>
            <person name="Schikora-Tamarit M.A."/>
        </authorList>
    </citation>
    <scope>NUCLEOTIDE SEQUENCE</scope>
    <source>
        <strain evidence="1">CBS2887</strain>
    </source>
</reference>
<reference evidence="1" key="1">
    <citation type="journal article" date="2021" name="Open Biol.">
        <title>Shared evolutionary footprints suggest mitochondrial oxidative damage underlies multiple complex I losses in fungi.</title>
        <authorList>
            <person name="Schikora-Tamarit M.A."/>
            <person name="Marcet-Houben M."/>
            <person name="Nosek J."/>
            <person name="Gabaldon T."/>
        </authorList>
    </citation>
    <scope>NUCLEOTIDE SEQUENCE</scope>
    <source>
        <strain evidence="1">CBS2887</strain>
    </source>
</reference>
<evidence type="ECO:0000313" key="1">
    <source>
        <dbReference type="EMBL" id="KAH3680725.1"/>
    </source>
</evidence>
<proteinExistence type="predicted"/>
<keyword evidence="2" id="KW-1185">Reference proteome</keyword>
<dbReference type="Proteomes" id="UP000774326">
    <property type="component" value="Unassembled WGS sequence"/>
</dbReference>